<proteinExistence type="predicted"/>
<comment type="caution">
    <text evidence="3">The sequence shown here is derived from an EMBL/GenBank/DDBJ whole genome shotgun (WGS) entry which is preliminary data.</text>
</comment>
<protein>
    <recommendedName>
        <fullName evidence="2">RIN4 pathogenic type III effector avirulence factor Avr cleavage site domain-containing protein</fullName>
    </recommendedName>
</protein>
<feature type="domain" description="RIN4 pathogenic type III effector avirulence factor Avr cleavage site" evidence="2">
    <location>
        <begin position="6"/>
        <end position="36"/>
    </location>
</feature>
<gene>
    <name evidence="3" type="ORF">Zm00014a_032239</name>
</gene>
<dbReference type="Pfam" id="PF05627">
    <property type="entry name" value="AvrRpt-cleavage"/>
    <property type="match status" value="2"/>
</dbReference>
<dbReference type="AlphaFoldDB" id="A0A3L6F4P0"/>
<evidence type="ECO:0000256" key="1">
    <source>
        <dbReference type="SAM" id="MobiDB-lite"/>
    </source>
</evidence>
<evidence type="ECO:0000259" key="2">
    <source>
        <dbReference type="Pfam" id="PF05627"/>
    </source>
</evidence>
<dbReference type="EMBL" id="NCVQ01000005">
    <property type="protein sequence ID" value="PWZ28264.1"/>
    <property type="molecule type" value="Genomic_DNA"/>
</dbReference>
<sequence>MLQGNNGGNIPKFGEWKTTDGGSPYTMYFENARKRRNNSGITVPPEASPVRTNTVPGGHRTPPRAPGVKPLNQQDGANRSRNQAKAAQGSSVPTWGQWNESNSGAGAHQYTLFFDQLREERKSAPPTPSVEQLQKPHQTRPTHRDLYDHVPKGSKCCGLF</sequence>
<dbReference type="ExpressionAtlas" id="A0A3L6F4P0">
    <property type="expression patterns" value="baseline and differential"/>
</dbReference>
<dbReference type="InterPro" id="IPR008700">
    <property type="entry name" value="TypeIII_avirulence_cleave"/>
</dbReference>
<name>A0A3L6F4P0_MAIZE</name>
<feature type="compositionally biased region" description="Polar residues" evidence="1">
    <location>
        <begin position="71"/>
        <end position="104"/>
    </location>
</feature>
<dbReference type="Proteomes" id="UP000251960">
    <property type="component" value="Chromosome 4"/>
</dbReference>
<feature type="domain" description="RIN4 pathogenic type III effector avirulence factor Avr cleavage site" evidence="2">
    <location>
        <begin position="88"/>
        <end position="122"/>
    </location>
</feature>
<feature type="region of interest" description="Disordered" evidence="1">
    <location>
        <begin position="1"/>
        <end position="149"/>
    </location>
</feature>
<dbReference type="PANTHER" id="PTHR33159">
    <property type="entry name" value="RPM1-INTERACTING PROTEIN 4 (RIN4) FAMILY PROTEIN"/>
    <property type="match status" value="1"/>
</dbReference>
<reference evidence="3" key="1">
    <citation type="journal article" date="2018" name="Nat. Genet.">
        <title>Extensive intraspecific gene order and gene structural variations between Mo17 and other maize genomes.</title>
        <authorList>
            <person name="Sun S."/>
            <person name="Zhou Y."/>
            <person name="Chen J."/>
            <person name="Shi J."/>
            <person name="Zhao H."/>
            <person name="Zhao H."/>
            <person name="Song W."/>
            <person name="Zhang M."/>
            <person name="Cui Y."/>
            <person name="Dong X."/>
            <person name="Liu H."/>
            <person name="Ma X."/>
            <person name="Jiao Y."/>
            <person name="Wang B."/>
            <person name="Wei X."/>
            <person name="Stein J.C."/>
            <person name="Glaubitz J.C."/>
            <person name="Lu F."/>
            <person name="Yu G."/>
            <person name="Liang C."/>
            <person name="Fengler K."/>
            <person name="Li B."/>
            <person name="Rafalski A."/>
            <person name="Schnable P.S."/>
            <person name="Ware D.H."/>
            <person name="Buckler E.S."/>
            <person name="Lai J."/>
        </authorList>
    </citation>
    <scope>NUCLEOTIDE SEQUENCE [LARGE SCALE GENOMIC DNA]</scope>
    <source>
        <tissue evidence="3">Seedling</tissue>
    </source>
</reference>
<organism evidence="3">
    <name type="scientific">Zea mays</name>
    <name type="common">Maize</name>
    <dbReference type="NCBI Taxonomy" id="4577"/>
    <lineage>
        <taxon>Eukaryota</taxon>
        <taxon>Viridiplantae</taxon>
        <taxon>Streptophyta</taxon>
        <taxon>Embryophyta</taxon>
        <taxon>Tracheophyta</taxon>
        <taxon>Spermatophyta</taxon>
        <taxon>Magnoliopsida</taxon>
        <taxon>Liliopsida</taxon>
        <taxon>Poales</taxon>
        <taxon>Poaceae</taxon>
        <taxon>PACMAD clade</taxon>
        <taxon>Panicoideae</taxon>
        <taxon>Andropogonodae</taxon>
        <taxon>Andropogoneae</taxon>
        <taxon>Tripsacinae</taxon>
        <taxon>Zea</taxon>
    </lineage>
</organism>
<dbReference type="PANTHER" id="PTHR33159:SF29">
    <property type="entry name" value="OS11G0482200 PROTEIN"/>
    <property type="match status" value="1"/>
</dbReference>
<evidence type="ECO:0000313" key="3">
    <source>
        <dbReference type="EMBL" id="PWZ28264.1"/>
    </source>
</evidence>
<dbReference type="InterPro" id="IPR040387">
    <property type="entry name" value="RIN4/NOI4"/>
</dbReference>
<accession>A0A3L6F4P0</accession>